<protein>
    <recommendedName>
        <fullName evidence="2">Heterokaryon incompatibility domain-containing protein</fullName>
    </recommendedName>
</protein>
<sequence>MSSSSLGRLRPVVAVAVWSFCFPLLHLSFSLFGLIRRRFLEQGFRLQLTPKNYVYTPLETADHIRVIELMPADSEDDEVCCRLHHMNQLQPSYSYTALSYVWGDDSEELKVTISCNGRQARITPNLHSAFVRLRRSNSSRFLWADALCINQAPTAKDVAEKEQQVRTMDRTFSKAEQVIIDLGSSAAPEVLSILDRFHSIPQEVWEEARSVARNNSLKSCLQVLAAFGLPDVRDAFWPEFSRFMQRPWFTRVWVIQEYTLACQSAFVIGKEMRPGTYLPCGIMRALSYAMWLYHFDRRAPSEQMPSQEFASVLWDLTVPHTAVQLIQEARDNQHQRLPLSTLLWRTRQCHAKKARDKVYAILALVDDARVRDQIPIDYQSEEIHPVGLQVARYLIEAGRGPYVLYNCLGVQSAAESWEVLLTRSNQDAFSDLYDPSDETVRTLYHASKDTQFMWAWKPSHEDSVPTMMQDPDRVSSIFVRGCIVDEITSRGPALPYQGTISHADVSAQSHWLPDSWEWMQSVQHLQGLPLNEFTLQCWQTAIADLIVPSEGEGRGYVRCGNVKMTPLCLEAIDNAARHASAERRGSLRDFRPTMPVDAVFQTYCYMLSESFRYSFGRRLALTEKMCLTCCVPRETEDADLVCILLGCPTPFVLRRVQNHYRIVGCCYVHGFMDGEALKASFWKEEDLEIR</sequence>
<dbReference type="InterPro" id="IPR010730">
    <property type="entry name" value="HET"/>
</dbReference>
<dbReference type="Proteomes" id="UP000054466">
    <property type="component" value="Unassembled WGS sequence"/>
</dbReference>
<evidence type="ECO:0000259" key="2">
    <source>
        <dbReference type="Pfam" id="PF06985"/>
    </source>
</evidence>
<keyword evidence="4" id="KW-1185">Reference proteome</keyword>
<gene>
    <name evidence="3" type="ORF">PV07_08879</name>
</gene>
<dbReference type="OrthoDB" id="2157530at2759"/>
<organism evidence="3 4">
    <name type="scientific">Cladophialophora immunda</name>
    <dbReference type="NCBI Taxonomy" id="569365"/>
    <lineage>
        <taxon>Eukaryota</taxon>
        <taxon>Fungi</taxon>
        <taxon>Dikarya</taxon>
        <taxon>Ascomycota</taxon>
        <taxon>Pezizomycotina</taxon>
        <taxon>Eurotiomycetes</taxon>
        <taxon>Chaetothyriomycetidae</taxon>
        <taxon>Chaetothyriales</taxon>
        <taxon>Herpotrichiellaceae</taxon>
        <taxon>Cladophialophora</taxon>
    </lineage>
</organism>
<dbReference type="GeneID" id="27348073"/>
<dbReference type="HOGENOM" id="CLU_004184_7_4_1"/>
<dbReference type="STRING" id="569365.A0A0D2CQ41"/>
<feature type="transmembrane region" description="Helical" evidence="1">
    <location>
        <begin position="12"/>
        <end position="35"/>
    </location>
</feature>
<proteinExistence type="predicted"/>
<dbReference type="PANTHER" id="PTHR24148:SF64">
    <property type="entry name" value="HETEROKARYON INCOMPATIBILITY DOMAIN-CONTAINING PROTEIN"/>
    <property type="match status" value="1"/>
</dbReference>
<keyword evidence="1" id="KW-0472">Membrane</keyword>
<dbReference type="AlphaFoldDB" id="A0A0D2CQ41"/>
<dbReference type="RefSeq" id="XP_016245940.1">
    <property type="nucleotide sequence ID" value="XM_016396084.1"/>
</dbReference>
<reference evidence="3 4" key="1">
    <citation type="submission" date="2015-01" db="EMBL/GenBank/DDBJ databases">
        <title>The Genome Sequence of Cladophialophora immunda CBS83496.</title>
        <authorList>
            <consortium name="The Broad Institute Genomics Platform"/>
            <person name="Cuomo C."/>
            <person name="de Hoog S."/>
            <person name="Gorbushina A."/>
            <person name="Stielow B."/>
            <person name="Teixiera M."/>
            <person name="Abouelleil A."/>
            <person name="Chapman S.B."/>
            <person name="Priest M."/>
            <person name="Young S.K."/>
            <person name="Wortman J."/>
            <person name="Nusbaum C."/>
            <person name="Birren B."/>
        </authorList>
    </citation>
    <scope>NUCLEOTIDE SEQUENCE [LARGE SCALE GENOMIC DNA]</scope>
    <source>
        <strain evidence="3 4">CBS 83496</strain>
    </source>
</reference>
<accession>A0A0D2CQ41</accession>
<keyword evidence="1" id="KW-0812">Transmembrane</keyword>
<dbReference type="VEuPathDB" id="FungiDB:PV07_08879"/>
<dbReference type="Pfam" id="PF06985">
    <property type="entry name" value="HET"/>
    <property type="match status" value="1"/>
</dbReference>
<keyword evidence="1" id="KW-1133">Transmembrane helix</keyword>
<dbReference type="EMBL" id="KN847044">
    <property type="protein sequence ID" value="KIW25724.1"/>
    <property type="molecule type" value="Genomic_DNA"/>
</dbReference>
<evidence type="ECO:0000256" key="1">
    <source>
        <dbReference type="SAM" id="Phobius"/>
    </source>
</evidence>
<evidence type="ECO:0000313" key="4">
    <source>
        <dbReference type="Proteomes" id="UP000054466"/>
    </source>
</evidence>
<dbReference type="InterPro" id="IPR052895">
    <property type="entry name" value="HetReg/Transcr_Mod"/>
</dbReference>
<feature type="domain" description="Heterokaryon incompatibility" evidence="2">
    <location>
        <begin position="95"/>
        <end position="257"/>
    </location>
</feature>
<dbReference type="PANTHER" id="PTHR24148">
    <property type="entry name" value="ANKYRIN REPEAT DOMAIN-CONTAINING PROTEIN 39 HOMOLOG-RELATED"/>
    <property type="match status" value="1"/>
</dbReference>
<name>A0A0D2CQ41_9EURO</name>
<evidence type="ECO:0000313" key="3">
    <source>
        <dbReference type="EMBL" id="KIW25724.1"/>
    </source>
</evidence>